<comment type="subcellular location">
    <subcellularLocation>
        <location evidence="1">Cell membrane</location>
        <topology evidence="1">Multi-pass membrane protein</topology>
    </subcellularLocation>
</comment>
<evidence type="ECO:0000313" key="11">
    <source>
        <dbReference type="Proteomes" id="UP000614058"/>
    </source>
</evidence>
<dbReference type="Proteomes" id="UP000614058">
    <property type="component" value="Unassembled WGS sequence"/>
</dbReference>
<dbReference type="InterPro" id="IPR000620">
    <property type="entry name" value="EamA_dom"/>
</dbReference>
<keyword evidence="5 8" id="KW-0812">Transmembrane</keyword>
<dbReference type="RefSeq" id="WP_003797562.1">
    <property type="nucleotide sequence ID" value="NZ_JAEHNZ010000003.1"/>
</dbReference>
<keyword evidence="11" id="KW-1185">Reference proteome</keyword>
<dbReference type="Pfam" id="PF00892">
    <property type="entry name" value="EamA"/>
    <property type="match status" value="1"/>
</dbReference>
<feature type="transmembrane region" description="Helical" evidence="8">
    <location>
        <begin position="133"/>
        <end position="149"/>
    </location>
</feature>
<evidence type="ECO:0000256" key="4">
    <source>
        <dbReference type="ARBA" id="ARBA00022475"/>
    </source>
</evidence>
<reference evidence="10 11" key="1">
    <citation type="journal article" date="2021" name="Pathogens">
        <title>Isolation and Characterization of Kingella bonacorsii sp. nov., A Novel Kingella Species Detected in a Stable Periodontitis Subject.</title>
        <authorList>
            <person name="Antezack A."/>
            <person name="Boxberger M."/>
            <person name="Rolland C."/>
            <person name="Monnet-Corti V."/>
            <person name="La Scola B."/>
        </authorList>
    </citation>
    <scope>NUCLEOTIDE SEQUENCE [LARGE SCALE GENOMIC DNA]</scope>
    <source>
        <strain evidence="10 11">Marseille-Q4569</strain>
    </source>
</reference>
<feature type="transmembrane region" description="Helical" evidence="8">
    <location>
        <begin position="12"/>
        <end position="31"/>
    </location>
</feature>
<proteinExistence type="inferred from homology"/>
<feature type="transmembrane region" description="Helical" evidence="8">
    <location>
        <begin position="221"/>
        <end position="239"/>
    </location>
</feature>
<comment type="caution">
    <text evidence="10">The sequence shown here is derived from an EMBL/GenBank/DDBJ whole genome shotgun (WGS) entry which is preliminary data.</text>
</comment>
<evidence type="ECO:0000256" key="1">
    <source>
        <dbReference type="ARBA" id="ARBA00004651"/>
    </source>
</evidence>
<feature type="transmembrane region" description="Helical" evidence="8">
    <location>
        <begin position="271"/>
        <end position="291"/>
    </location>
</feature>
<evidence type="ECO:0000256" key="3">
    <source>
        <dbReference type="ARBA" id="ARBA00022448"/>
    </source>
</evidence>
<comment type="similarity">
    <text evidence="2">Belongs to the EamA transporter family.</text>
</comment>
<evidence type="ECO:0000256" key="8">
    <source>
        <dbReference type="SAM" id="Phobius"/>
    </source>
</evidence>
<keyword evidence="7 8" id="KW-0472">Membrane</keyword>
<accession>A0ABS1BVW0</accession>
<dbReference type="InterPro" id="IPR037185">
    <property type="entry name" value="EmrE-like"/>
</dbReference>
<dbReference type="InterPro" id="IPR004626">
    <property type="entry name" value="RarD"/>
</dbReference>
<sequence>MSLSTLSEQRKGIWLALACYGIWGLFPLFWYPLNHSAMPAEQILAQRIVWSSVFALALLLAFSQGRALVVAFRQPKVLAMFALSSLLIAANWLIYLWAIVHHHVVEASLGYFINPLFNVLLGFVLFKERLNAWQIAAIALALAGIAWLAVPAGQIPWISLFLAFSFGFYGAVRKLAPMPPLAGLTLETLMLLPFALGYLAWCGMQNTLVFGELTPLQKTVLFASGAATTLPLLAFAAAAKRITLSLLGILQNLSPTAQLLLGLAFGEQLSGARLIGYGLVWLGVLVFLYGVGLQMKREKAA</sequence>
<dbReference type="EMBL" id="JAEHNZ010000003">
    <property type="protein sequence ID" value="MBK0396972.1"/>
    <property type="molecule type" value="Genomic_DNA"/>
</dbReference>
<evidence type="ECO:0000313" key="10">
    <source>
        <dbReference type="EMBL" id="MBK0396972.1"/>
    </source>
</evidence>
<feature type="transmembrane region" description="Helical" evidence="8">
    <location>
        <begin position="109"/>
        <end position="126"/>
    </location>
</feature>
<feature type="transmembrane region" description="Helical" evidence="8">
    <location>
        <begin position="155"/>
        <end position="172"/>
    </location>
</feature>
<evidence type="ECO:0000256" key="2">
    <source>
        <dbReference type="ARBA" id="ARBA00007362"/>
    </source>
</evidence>
<gene>
    <name evidence="10" type="primary">rarD</name>
    <name evidence="10" type="ORF">JDW22_10400</name>
</gene>
<evidence type="ECO:0000259" key="9">
    <source>
        <dbReference type="Pfam" id="PF00892"/>
    </source>
</evidence>
<feature type="transmembrane region" description="Helical" evidence="8">
    <location>
        <begin position="184"/>
        <end position="201"/>
    </location>
</feature>
<feature type="transmembrane region" description="Helical" evidence="8">
    <location>
        <begin position="77"/>
        <end position="97"/>
    </location>
</feature>
<evidence type="ECO:0000256" key="7">
    <source>
        <dbReference type="ARBA" id="ARBA00023136"/>
    </source>
</evidence>
<keyword evidence="6 8" id="KW-1133">Transmembrane helix</keyword>
<protein>
    <submittedName>
        <fullName evidence="10">EamA family transporter RarD</fullName>
    </submittedName>
</protein>
<dbReference type="GeneID" id="84905724"/>
<dbReference type="PANTHER" id="PTHR22911">
    <property type="entry name" value="ACYL-MALONYL CONDENSING ENZYME-RELATED"/>
    <property type="match status" value="1"/>
</dbReference>
<name>A0ABS1BVW0_9NEIS</name>
<dbReference type="NCBIfam" id="TIGR00688">
    <property type="entry name" value="rarD"/>
    <property type="match status" value="1"/>
</dbReference>
<feature type="transmembrane region" description="Helical" evidence="8">
    <location>
        <begin position="43"/>
        <end position="65"/>
    </location>
</feature>
<dbReference type="PANTHER" id="PTHR22911:SF137">
    <property type="entry name" value="SOLUTE CARRIER FAMILY 35 MEMBER G2-RELATED"/>
    <property type="match status" value="1"/>
</dbReference>
<evidence type="ECO:0000256" key="5">
    <source>
        <dbReference type="ARBA" id="ARBA00022692"/>
    </source>
</evidence>
<evidence type="ECO:0000256" key="6">
    <source>
        <dbReference type="ARBA" id="ARBA00022989"/>
    </source>
</evidence>
<keyword evidence="3" id="KW-0813">Transport</keyword>
<keyword evidence="4" id="KW-1003">Cell membrane</keyword>
<feature type="transmembrane region" description="Helical" evidence="8">
    <location>
        <begin position="246"/>
        <end position="265"/>
    </location>
</feature>
<feature type="domain" description="EamA" evidence="9">
    <location>
        <begin position="11"/>
        <end position="148"/>
    </location>
</feature>
<organism evidence="10 11">
    <name type="scientific">Kingella bonacorsii</name>
    <dbReference type="NCBI Taxonomy" id="2796361"/>
    <lineage>
        <taxon>Bacteria</taxon>
        <taxon>Pseudomonadati</taxon>
        <taxon>Pseudomonadota</taxon>
        <taxon>Betaproteobacteria</taxon>
        <taxon>Neisseriales</taxon>
        <taxon>Neisseriaceae</taxon>
        <taxon>Kingella</taxon>
    </lineage>
</organism>
<dbReference type="SUPFAM" id="SSF103481">
    <property type="entry name" value="Multidrug resistance efflux transporter EmrE"/>
    <property type="match status" value="2"/>
</dbReference>